<organism evidence="1">
    <name type="scientific">freshwater metagenome</name>
    <dbReference type="NCBI Taxonomy" id="449393"/>
    <lineage>
        <taxon>unclassified sequences</taxon>
        <taxon>metagenomes</taxon>
        <taxon>ecological metagenomes</taxon>
    </lineage>
</organism>
<dbReference type="EMBL" id="CAEZTD010000153">
    <property type="protein sequence ID" value="CAB4573233.1"/>
    <property type="molecule type" value="Genomic_DNA"/>
</dbReference>
<name>A0A6J6EG06_9ZZZZ</name>
<reference evidence="1" key="1">
    <citation type="submission" date="2020-05" db="EMBL/GenBank/DDBJ databases">
        <authorList>
            <person name="Chiriac C."/>
            <person name="Salcher M."/>
            <person name="Ghai R."/>
            <person name="Kavagutti S V."/>
        </authorList>
    </citation>
    <scope>NUCLEOTIDE SEQUENCE</scope>
</reference>
<accession>A0A6J6EG06</accession>
<evidence type="ECO:0000313" key="1">
    <source>
        <dbReference type="EMBL" id="CAB4573233.1"/>
    </source>
</evidence>
<proteinExistence type="predicted"/>
<sequence length="101" mass="10355">MSLALVATIMCLAGLLLPFTGLLVVHGHAQALSDQAALASADVLSGITVGVPCTVALSLVEPIQKSEWTCLTVADDAYVSGTVTYGPVSFEVRSRAGPPQD</sequence>
<dbReference type="AlphaFoldDB" id="A0A6J6EG06"/>
<gene>
    <name evidence="1" type="ORF">UFOPK1591_01424</name>
</gene>
<protein>
    <submittedName>
        <fullName evidence="1">Unannotated protein</fullName>
    </submittedName>
</protein>